<evidence type="ECO:0008006" key="3">
    <source>
        <dbReference type="Google" id="ProtNLM"/>
    </source>
</evidence>
<keyword evidence="2" id="KW-1185">Reference proteome</keyword>
<organism evidence="1 2">
    <name type="scientific">Pollutimonas nitritireducens</name>
    <dbReference type="NCBI Taxonomy" id="2045209"/>
    <lineage>
        <taxon>Bacteria</taxon>
        <taxon>Pseudomonadati</taxon>
        <taxon>Pseudomonadota</taxon>
        <taxon>Betaproteobacteria</taxon>
        <taxon>Burkholderiales</taxon>
        <taxon>Alcaligenaceae</taxon>
        <taxon>Pollutimonas</taxon>
    </lineage>
</organism>
<sequence>MTIQDSVHSESPNGILSFWQAAGPPRWFKKDTIFDQDFRNRFLPLHLAAARRELDHWQRSADGGLALLILLDQFPRNAFRDTAHMFATDELARYFATAMVGSGLDQDIEPALRVFCYLPFEHSESLADQERSLALQVDMDPSTRAFAEEHHRIIARFGRFPHRNRLLGRITTAAEQEYLEAGGFAG</sequence>
<comment type="caution">
    <text evidence="1">The sequence shown here is derived from an EMBL/GenBank/DDBJ whole genome shotgun (WGS) entry which is preliminary data.</text>
</comment>
<dbReference type="SUPFAM" id="SSF48452">
    <property type="entry name" value="TPR-like"/>
    <property type="match status" value="1"/>
</dbReference>
<evidence type="ECO:0000313" key="1">
    <source>
        <dbReference type="EMBL" id="PLC54369.1"/>
    </source>
</evidence>
<dbReference type="Gene3D" id="1.25.40.10">
    <property type="entry name" value="Tetratricopeptide repeat domain"/>
    <property type="match status" value="1"/>
</dbReference>
<dbReference type="Proteomes" id="UP000234328">
    <property type="component" value="Unassembled WGS sequence"/>
</dbReference>
<evidence type="ECO:0000313" key="2">
    <source>
        <dbReference type="Proteomes" id="UP000234328"/>
    </source>
</evidence>
<dbReference type="AlphaFoldDB" id="A0A2N4UH83"/>
<gene>
    <name evidence="1" type="ORF">CR155_08130</name>
</gene>
<reference evidence="1 2" key="1">
    <citation type="submission" date="2017-10" db="EMBL/GenBank/DDBJ databases">
        <title>Two draft genome sequences of Pusillimonas sp. strains isolated from a nitrate- and radionuclide-contaminated groundwater in Russia.</title>
        <authorList>
            <person name="Grouzdev D.S."/>
            <person name="Tourova T.P."/>
            <person name="Goeva M.A."/>
            <person name="Babich T.L."/>
            <person name="Sokolova D.S."/>
            <person name="Abdullin R."/>
            <person name="Poltaraus A.B."/>
            <person name="Toshchakov S.V."/>
            <person name="Nazina T.N."/>
        </authorList>
    </citation>
    <scope>NUCLEOTIDE SEQUENCE [LARGE SCALE GENOMIC DNA]</scope>
    <source>
        <strain evidence="1 2">JR1/69-2-13</strain>
    </source>
</reference>
<dbReference type="Gene3D" id="1.20.58.320">
    <property type="entry name" value="TPR-like"/>
    <property type="match status" value="1"/>
</dbReference>
<dbReference type="InterPro" id="IPR011990">
    <property type="entry name" value="TPR-like_helical_dom_sf"/>
</dbReference>
<dbReference type="Pfam" id="PF06041">
    <property type="entry name" value="DUF924"/>
    <property type="match status" value="1"/>
</dbReference>
<dbReference type="InterPro" id="IPR010323">
    <property type="entry name" value="DUF924"/>
</dbReference>
<name>A0A2N4UH83_9BURK</name>
<dbReference type="RefSeq" id="WP_102069827.1">
    <property type="nucleotide sequence ID" value="NZ_PDNV01000005.1"/>
</dbReference>
<dbReference type="EMBL" id="PDNV01000005">
    <property type="protein sequence ID" value="PLC54369.1"/>
    <property type="molecule type" value="Genomic_DNA"/>
</dbReference>
<protein>
    <recommendedName>
        <fullName evidence="3">Transmembrane protein</fullName>
    </recommendedName>
</protein>
<dbReference type="OrthoDB" id="7593450at2"/>
<accession>A0A2N4UH83</accession>
<proteinExistence type="predicted"/>